<organism evidence="2 3">
    <name type="scientific">Trichocoleus desertorum GB2-A4</name>
    <dbReference type="NCBI Taxonomy" id="2933944"/>
    <lineage>
        <taxon>Bacteria</taxon>
        <taxon>Bacillati</taxon>
        <taxon>Cyanobacteriota</taxon>
        <taxon>Cyanophyceae</taxon>
        <taxon>Leptolyngbyales</taxon>
        <taxon>Trichocoleusaceae</taxon>
        <taxon>Trichocoleus</taxon>
    </lineage>
</organism>
<reference evidence="2 3" key="1">
    <citation type="submission" date="2022-04" db="EMBL/GenBank/DDBJ databases">
        <title>Positive selection, recombination, and allopatry shape intraspecific diversity of widespread and dominant cyanobacteria.</title>
        <authorList>
            <person name="Wei J."/>
            <person name="Shu W."/>
            <person name="Hu C."/>
        </authorList>
    </citation>
    <scope>NUCLEOTIDE SEQUENCE [LARGE SCALE GENOMIC DNA]</scope>
    <source>
        <strain evidence="2 3">GB2-A4</strain>
    </source>
</reference>
<name>A0ABV0J1M5_9CYAN</name>
<feature type="transmembrane region" description="Helical" evidence="1">
    <location>
        <begin position="39"/>
        <end position="58"/>
    </location>
</feature>
<keyword evidence="1" id="KW-1133">Transmembrane helix</keyword>
<evidence type="ECO:0000313" key="3">
    <source>
        <dbReference type="Proteomes" id="UP001464891"/>
    </source>
</evidence>
<keyword evidence="1" id="KW-0472">Membrane</keyword>
<evidence type="ECO:0008006" key="4">
    <source>
        <dbReference type="Google" id="ProtNLM"/>
    </source>
</evidence>
<gene>
    <name evidence="2" type="ORF">NC998_00420</name>
</gene>
<dbReference type="RefSeq" id="WP_190431106.1">
    <property type="nucleotide sequence ID" value="NZ_JAMPKM010000001.1"/>
</dbReference>
<proteinExistence type="predicted"/>
<evidence type="ECO:0000256" key="1">
    <source>
        <dbReference type="SAM" id="Phobius"/>
    </source>
</evidence>
<keyword evidence="3" id="KW-1185">Reference proteome</keyword>
<sequence length="215" mass="24324">MRSDLQSLEITKGELRRLSGMRRGDLLIPPTRRQVSWEILRTLLAIALLGLSYWVLALNFANHTFLLIALHLSAVVGLIVDDVQTILFSQKNRHLINLVMDVDRYNAVIKAIDINDQIEAAGNSEVALNNREQVIEALALTRADLVRALKTERILRTNQRFIARHSDLFDNNLTALATLQVNDQASEHGRLLNQALDIAVDVQAEMKKLQNQRFS</sequence>
<feature type="transmembrane region" description="Helical" evidence="1">
    <location>
        <begin position="64"/>
        <end position="83"/>
    </location>
</feature>
<dbReference type="Proteomes" id="UP001464891">
    <property type="component" value="Unassembled WGS sequence"/>
</dbReference>
<protein>
    <recommendedName>
        <fullName evidence="4">SMODS and SLOG-associating 2TM effector domain-containing protein</fullName>
    </recommendedName>
</protein>
<evidence type="ECO:0000313" key="2">
    <source>
        <dbReference type="EMBL" id="MEP0815554.1"/>
    </source>
</evidence>
<comment type="caution">
    <text evidence="2">The sequence shown here is derived from an EMBL/GenBank/DDBJ whole genome shotgun (WGS) entry which is preliminary data.</text>
</comment>
<keyword evidence="1" id="KW-0812">Transmembrane</keyword>
<dbReference type="EMBL" id="JAMPKM010000001">
    <property type="protein sequence ID" value="MEP0815554.1"/>
    <property type="molecule type" value="Genomic_DNA"/>
</dbReference>
<accession>A0ABV0J1M5</accession>